<evidence type="ECO:0000313" key="2">
    <source>
        <dbReference type="Ensembl" id="ENSLLEP00000027877.1"/>
    </source>
</evidence>
<evidence type="ECO:0000259" key="1">
    <source>
        <dbReference type="Pfam" id="PF17827"/>
    </source>
</evidence>
<dbReference type="GO" id="GO:0008168">
    <property type="term" value="F:methyltransferase activity"/>
    <property type="evidence" value="ECO:0007669"/>
    <property type="project" value="InterPro"/>
</dbReference>
<reference evidence="2" key="2">
    <citation type="submission" date="2025-09" db="UniProtKB">
        <authorList>
            <consortium name="Ensembl"/>
        </authorList>
    </citation>
    <scope>IDENTIFICATION</scope>
</reference>
<evidence type="ECO:0000313" key="3">
    <source>
        <dbReference type="Proteomes" id="UP000694569"/>
    </source>
</evidence>
<reference evidence="2" key="1">
    <citation type="submission" date="2025-08" db="UniProtKB">
        <authorList>
            <consortium name="Ensembl"/>
        </authorList>
    </citation>
    <scope>IDENTIFICATION</scope>
</reference>
<dbReference type="Pfam" id="PF17827">
    <property type="entry name" value="PrmC_N"/>
    <property type="match status" value="1"/>
</dbReference>
<dbReference type="OrthoDB" id="269872at2759"/>
<feature type="domain" description="Release factor glutamine methyltransferase N-terminal" evidence="1">
    <location>
        <begin position="36"/>
        <end position="105"/>
    </location>
</feature>
<dbReference type="Ensembl" id="ENSLLET00000028967.1">
    <property type="protein sequence ID" value="ENSLLEP00000027877.1"/>
    <property type="gene ID" value="ENSLLEG00000017393.1"/>
</dbReference>
<protein>
    <submittedName>
        <fullName evidence="2">HemK methyltransferase family member 1</fullName>
    </submittedName>
</protein>
<keyword evidence="3" id="KW-1185">Reference proteome</keyword>
<proteinExistence type="predicted"/>
<dbReference type="InterPro" id="IPR002052">
    <property type="entry name" value="DNA_methylase_N6_adenine_CS"/>
</dbReference>
<dbReference type="Gene3D" id="3.40.50.150">
    <property type="entry name" value="Vaccinia Virus protein VP39"/>
    <property type="match status" value="1"/>
</dbReference>
<dbReference type="GeneTree" id="ENSGT00390000014125"/>
<dbReference type="Gene3D" id="1.10.8.10">
    <property type="entry name" value="DNA helicase RuvA subunit, C-terminal domain"/>
    <property type="match status" value="1"/>
</dbReference>
<dbReference type="Proteomes" id="UP000694569">
    <property type="component" value="Unplaced"/>
</dbReference>
<dbReference type="GO" id="GO:0005739">
    <property type="term" value="C:mitochondrion"/>
    <property type="evidence" value="ECO:0007669"/>
    <property type="project" value="TreeGrafter"/>
</dbReference>
<dbReference type="GO" id="GO:0003676">
    <property type="term" value="F:nucleic acid binding"/>
    <property type="evidence" value="ECO:0007669"/>
    <property type="project" value="InterPro"/>
</dbReference>
<dbReference type="InterPro" id="IPR029063">
    <property type="entry name" value="SAM-dependent_MTases_sf"/>
</dbReference>
<dbReference type="PANTHER" id="PTHR18895:SF74">
    <property type="entry name" value="MTRF1L RELEASE FACTOR GLUTAMINE METHYLTRANSFERASE"/>
    <property type="match status" value="1"/>
</dbReference>
<dbReference type="PROSITE" id="PS00092">
    <property type="entry name" value="N6_MTASE"/>
    <property type="match status" value="1"/>
</dbReference>
<dbReference type="GO" id="GO:0032259">
    <property type="term" value="P:methylation"/>
    <property type="evidence" value="ECO:0007669"/>
    <property type="project" value="InterPro"/>
</dbReference>
<organism evidence="2 3">
    <name type="scientific">Leptobrachium leishanense</name>
    <name type="common">Leishan spiny toad</name>
    <dbReference type="NCBI Taxonomy" id="445787"/>
    <lineage>
        <taxon>Eukaryota</taxon>
        <taxon>Metazoa</taxon>
        <taxon>Chordata</taxon>
        <taxon>Craniata</taxon>
        <taxon>Vertebrata</taxon>
        <taxon>Euteleostomi</taxon>
        <taxon>Amphibia</taxon>
        <taxon>Batrachia</taxon>
        <taxon>Anura</taxon>
        <taxon>Pelobatoidea</taxon>
        <taxon>Megophryidae</taxon>
        <taxon>Leptobrachium</taxon>
    </lineage>
</organism>
<dbReference type="InterPro" id="IPR040758">
    <property type="entry name" value="PrmC_N"/>
</dbReference>
<sequence>MHKTSIMLRRLLVNVTPFWVHQRGLRTRDMTPGLLVSHWQKVFQDHQIPDAQDSSEILVSHALGAKTFRLIPPALSQRPVSDHQLQRIERMGQQRLQRVPVQYIIEEWDFLDMTLLMRPPVFIPRPETEELVGLVLADGHNLLSSWEPRILEVGCGSGAVSLALLQRLPQRSAPRGTLRVCHLSLRVSSRIENFLNCGFNCSSDIYQVFLFCLFNPSHPPDPPERLRPFGLIDTIVSNPPYIFTSDMSQLDPEIYRYEDHTALDGGPDGMDVIKGILRLAPRLLKQDGDVFLEGDPRHPEMLSQWLTRNPSVQLRLISTVRDFCKKQRFVHLRRS</sequence>
<dbReference type="InterPro" id="IPR050320">
    <property type="entry name" value="N5-glutamine_MTase"/>
</dbReference>
<name>A0A8C5WCF8_9ANUR</name>
<accession>A0A8C5WCF8</accession>
<dbReference type="SUPFAM" id="SSF53335">
    <property type="entry name" value="S-adenosyl-L-methionine-dependent methyltransferases"/>
    <property type="match status" value="1"/>
</dbReference>
<gene>
    <name evidence="2" type="primary">HEMK1</name>
</gene>
<dbReference type="AlphaFoldDB" id="A0A8C5WCF8"/>
<dbReference type="PANTHER" id="PTHR18895">
    <property type="entry name" value="HEMK METHYLTRANSFERASE"/>
    <property type="match status" value="1"/>
</dbReference>